<dbReference type="SUPFAM" id="SSF82549">
    <property type="entry name" value="DAK1/DegV-like"/>
    <property type="match status" value="1"/>
</dbReference>
<dbReference type="Gene3D" id="3.40.50.10440">
    <property type="entry name" value="Dihydroxyacetone kinase, domain 1"/>
    <property type="match status" value="1"/>
</dbReference>
<dbReference type="GO" id="GO:0019563">
    <property type="term" value="P:glycerol catabolic process"/>
    <property type="evidence" value="ECO:0007669"/>
    <property type="project" value="TreeGrafter"/>
</dbReference>
<evidence type="ECO:0000256" key="2">
    <source>
        <dbReference type="ARBA" id="ARBA00012107"/>
    </source>
</evidence>
<gene>
    <name evidence="19" type="ORF">OXX778_LOCUS1234</name>
</gene>
<comment type="caution">
    <text evidence="19">The sequence shown here is derived from an EMBL/GenBank/DDBJ whole genome shotgun (WGS) entry which is preliminary data.</text>
</comment>
<dbReference type="SUPFAM" id="SSF101473">
    <property type="entry name" value="DhaL-like"/>
    <property type="match status" value="1"/>
</dbReference>
<evidence type="ECO:0000256" key="10">
    <source>
        <dbReference type="ARBA" id="ARBA00023285"/>
    </source>
</evidence>
<evidence type="ECO:0000256" key="16">
    <source>
        <dbReference type="ARBA" id="ARBA00048898"/>
    </source>
</evidence>
<proteinExistence type="inferred from homology"/>
<evidence type="ECO:0000256" key="1">
    <source>
        <dbReference type="ARBA" id="ARBA00008757"/>
    </source>
</evidence>
<evidence type="ECO:0000256" key="9">
    <source>
        <dbReference type="ARBA" id="ARBA00022840"/>
    </source>
</evidence>
<evidence type="ECO:0000256" key="7">
    <source>
        <dbReference type="ARBA" id="ARBA00022741"/>
    </source>
</evidence>
<evidence type="ECO:0000256" key="8">
    <source>
        <dbReference type="ARBA" id="ARBA00022777"/>
    </source>
</evidence>
<dbReference type="GO" id="GO:0050354">
    <property type="term" value="F:triokinase activity"/>
    <property type="evidence" value="ECO:0007669"/>
    <property type="project" value="UniProtKB-EC"/>
</dbReference>
<keyword evidence="7" id="KW-0547">Nucleotide-binding</keyword>
<dbReference type="Pfam" id="PF02733">
    <property type="entry name" value="Dak1"/>
    <property type="match status" value="1"/>
</dbReference>
<dbReference type="Gene3D" id="3.30.1180.20">
    <property type="entry name" value="Dihydroxyacetone kinase, domain 2"/>
    <property type="match status" value="1"/>
</dbReference>
<evidence type="ECO:0000256" key="13">
    <source>
        <dbReference type="ARBA" id="ARBA00046681"/>
    </source>
</evidence>
<dbReference type="OrthoDB" id="1724672at2759"/>
<evidence type="ECO:0000259" key="17">
    <source>
        <dbReference type="PROSITE" id="PS51480"/>
    </source>
</evidence>
<comment type="subunit">
    <text evidence="13">Homodimer. Interacts with IFIH1 (via the CARD domains), the interaction is inhibited by viral infection.</text>
</comment>
<evidence type="ECO:0000259" key="18">
    <source>
        <dbReference type="PROSITE" id="PS51481"/>
    </source>
</evidence>
<dbReference type="Pfam" id="PF02734">
    <property type="entry name" value="Dak2"/>
    <property type="match status" value="1"/>
</dbReference>
<evidence type="ECO:0000256" key="14">
    <source>
        <dbReference type="ARBA" id="ARBA00047974"/>
    </source>
</evidence>
<evidence type="ECO:0000256" key="12">
    <source>
        <dbReference type="ARBA" id="ARBA00045490"/>
    </source>
</evidence>
<comment type="catalytic activity">
    <reaction evidence="14">
        <text>D-glyceraldehyde + ATP = D-glyceraldehyde 3-phosphate + ADP + H(+)</text>
        <dbReference type="Rhea" id="RHEA:13941"/>
        <dbReference type="ChEBI" id="CHEBI:15378"/>
        <dbReference type="ChEBI" id="CHEBI:17378"/>
        <dbReference type="ChEBI" id="CHEBI:30616"/>
        <dbReference type="ChEBI" id="CHEBI:59776"/>
        <dbReference type="ChEBI" id="CHEBI:456216"/>
        <dbReference type="EC" id="2.7.1.28"/>
    </reaction>
</comment>
<dbReference type="EC" id="2.7.1.29" evidence="2"/>
<keyword evidence="9" id="KW-0067">ATP-binding</keyword>
<comment type="similarity">
    <text evidence="1">Belongs to the dihydroxyacetone kinase (DAK) family.</text>
</comment>
<keyword evidence="10" id="KW-0170">Cobalt</keyword>
<dbReference type="GO" id="GO:0005524">
    <property type="term" value="F:ATP binding"/>
    <property type="evidence" value="ECO:0007669"/>
    <property type="project" value="UniProtKB-KW"/>
</dbReference>
<dbReference type="EC" id="2.7.1.28" evidence="3"/>
<dbReference type="InterPro" id="IPR036117">
    <property type="entry name" value="DhaL_dom_sf"/>
</dbReference>
<dbReference type="GO" id="GO:0005829">
    <property type="term" value="C:cytosol"/>
    <property type="evidence" value="ECO:0007669"/>
    <property type="project" value="TreeGrafter"/>
</dbReference>
<dbReference type="Proteomes" id="UP000663879">
    <property type="component" value="Unassembled WGS sequence"/>
</dbReference>
<dbReference type="InterPro" id="IPR050861">
    <property type="entry name" value="Dihydroxyacetone_Kinase"/>
</dbReference>
<evidence type="ECO:0000256" key="4">
    <source>
        <dbReference type="ARBA" id="ARBA00012578"/>
    </source>
</evidence>
<reference evidence="19" key="1">
    <citation type="submission" date="2021-02" db="EMBL/GenBank/DDBJ databases">
        <authorList>
            <person name="Nowell W R."/>
        </authorList>
    </citation>
    <scope>NUCLEOTIDE SEQUENCE</scope>
    <source>
        <strain evidence="19">Ploen Becks lab</strain>
    </source>
</reference>
<comment type="catalytic activity">
    <reaction evidence="15">
        <text>FAD = riboflavin cyclic-4',5'-phosphate + AMP + H(+)</text>
        <dbReference type="Rhea" id="RHEA:13729"/>
        <dbReference type="ChEBI" id="CHEBI:15378"/>
        <dbReference type="ChEBI" id="CHEBI:57692"/>
        <dbReference type="ChEBI" id="CHEBI:76202"/>
        <dbReference type="ChEBI" id="CHEBI:456215"/>
        <dbReference type="EC" id="4.6.1.15"/>
    </reaction>
</comment>
<dbReference type="PROSITE" id="PS51480">
    <property type="entry name" value="DHAL"/>
    <property type="match status" value="1"/>
</dbReference>
<dbReference type="GO" id="GO:0034012">
    <property type="term" value="F:FAD-AMP lyase (cyclizing) activity"/>
    <property type="evidence" value="ECO:0007669"/>
    <property type="project" value="UniProtKB-EC"/>
</dbReference>
<evidence type="ECO:0000256" key="11">
    <source>
        <dbReference type="ARBA" id="ARBA00032426"/>
    </source>
</evidence>
<evidence type="ECO:0000256" key="5">
    <source>
        <dbReference type="ARBA" id="ARBA00018932"/>
    </source>
</evidence>
<keyword evidence="8" id="KW-0418">Kinase</keyword>
<feature type="domain" description="DhaK" evidence="18">
    <location>
        <begin position="8"/>
        <end position="345"/>
    </location>
</feature>
<dbReference type="PANTHER" id="PTHR28629">
    <property type="entry name" value="TRIOKINASE/FMN CYCLASE"/>
    <property type="match status" value="1"/>
</dbReference>
<name>A0A813M1V8_9BILA</name>
<accession>A0A813M1V8</accession>
<protein>
    <recommendedName>
        <fullName evidence="5">Triokinase/FMN cyclase</fullName>
        <ecNumber evidence="3">2.7.1.28</ecNumber>
        <ecNumber evidence="2">2.7.1.29</ecNumber>
        <ecNumber evidence="4">4.6.1.15</ecNumber>
    </recommendedName>
    <alternativeName>
        <fullName evidence="11">Bifunctional ATP-dependent dihydroxyacetone kinase/FAD-AMP lyase (cyclizing)</fullName>
    </alternativeName>
</protein>
<dbReference type="GO" id="GO:0004371">
    <property type="term" value="F:glycerone kinase activity"/>
    <property type="evidence" value="ECO:0007669"/>
    <property type="project" value="UniProtKB-EC"/>
</dbReference>
<comment type="catalytic activity">
    <reaction evidence="16">
        <text>dihydroxyacetone + ATP = dihydroxyacetone phosphate + ADP + H(+)</text>
        <dbReference type="Rhea" id="RHEA:15773"/>
        <dbReference type="ChEBI" id="CHEBI:15378"/>
        <dbReference type="ChEBI" id="CHEBI:16016"/>
        <dbReference type="ChEBI" id="CHEBI:30616"/>
        <dbReference type="ChEBI" id="CHEBI:57642"/>
        <dbReference type="ChEBI" id="CHEBI:456216"/>
        <dbReference type="EC" id="2.7.1.29"/>
    </reaction>
</comment>
<evidence type="ECO:0000256" key="3">
    <source>
        <dbReference type="ARBA" id="ARBA00012110"/>
    </source>
</evidence>
<dbReference type="SMART" id="SM01120">
    <property type="entry name" value="Dak2"/>
    <property type="match status" value="1"/>
</dbReference>
<dbReference type="EMBL" id="CAJNOC010000075">
    <property type="protein sequence ID" value="CAF0712597.1"/>
    <property type="molecule type" value="Genomic_DNA"/>
</dbReference>
<evidence type="ECO:0000313" key="20">
    <source>
        <dbReference type="Proteomes" id="UP000663879"/>
    </source>
</evidence>
<dbReference type="AlphaFoldDB" id="A0A813M1V8"/>
<organism evidence="19 20">
    <name type="scientific">Brachionus calyciflorus</name>
    <dbReference type="NCBI Taxonomy" id="104777"/>
    <lineage>
        <taxon>Eukaryota</taxon>
        <taxon>Metazoa</taxon>
        <taxon>Spiralia</taxon>
        <taxon>Gnathifera</taxon>
        <taxon>Rotifera</taxon>
        <taxon>Eurotatoria</taxon>
        <taxon>Monogononta</taxon>
        <taxon>Pseudotrocha</taxon>
        <taxon>Ploima</taxon>
        <taxon>Brachionidae</taxon>
        <taxon>Brachionus</taxon>
    </lineage>
</organism>
<dbReference type="PROSITE" id="PS51481">
    <property type="entry name" value="DHAK"/>
    <property type="match status" value="1"/>
</dbReference>
<sequence>MSKHLINKQEDWARESIKGFIYSNNQNLIALEEYANVIARKDYLSLAESSSRVALISGGGSGHEPAHLSFVGYGMLTAVVCGDLFASPSTSAILAAIRLVGKNNKAGVLLIVKNYTGDRLNFGLAAKRAQLEGINVDWILVDDDVALQEDENQRDSSVGKRGICGTVLIHKIAGALAEQRKSLKEIKEILDFILKNGYLKTIGVSLSGRVPLPGEKNPSIYDPKIEIGLGIHGEAGRHKTDLTNSKNLVKYILDDYLFKTSEKEICLMINNLGGLSNLELGVLTNDCLDYLLEFKSDIKVNRVYTGTFMTSLNMNGFSITVLGLDQSNKELILNLLDAKTEAPGWPRNYGVDIKKFEYLKSSYGSSVKEQSLKKSEDFLKFSDVNLSNLFEFFLKTIAEDLIDLKDHLNMLDSVCGDGDCGNSLANISQKILQNLSENKFKFDQPHQVFLELSEIFENGGGSLCILLSLFMSSAAKAFSLKSLNTRRERDHYFWVELWKNALRMGLDAVEEYGRAKPGQRSIVDPLSALNNFLNDYLESYESKKMDTKGILKQIVDVVYNSAESTARMKPRVGRASYVDISLINSPDAGAMGISSIFTSIYKAYLQNE</sequence>
<dbReference type="InterPro" id="IPR004007">
    <property type="entry name" value="DhaL_dom"/>
</dbReference>
<dbReference type="EC" id="4.6.1.15" evidence="4"/>
<feature type="domain" description="DhaL" evidence="17">
    <location>
        <begin position="388"/>
        <end position="602"/>
    </location>
</feature>
<dbReference type="PANTHER" id="PTHR28629:SF4">
    <property type="entry name" value="TRIOKINASE_FMN CYCLASE"/>
    <property type="match status" value="1"/>
</dbReference>
<dbReference type="FunFam" id="3.40.50.10440:FF:000001">
    <property type="entry name" value="Dihydroxyacetone kinase, DhaK subunit"/>
    <property type="match status" value="1"/>
</dbReference>
<comment type="function">
    <text evidence="12">Catalyzes both the phosphorylation of dihydroxyacetone and of glyceraldehyde, and the splitting of ribonucleoside diphosphate-X compounds among which FAD is the best substrate. Represses IFIH1-mediated cellular antiviral response.</text>
</comment>
<dbReference type="InterPro" id="IPR004006">
    <property type="entry name" value="DhaK_dom"/>
</dbReference>
<evidence type="ECO:0000256" key="6">
    <source>
        <dbReference type="ARBA" id="ARBA00022679"/>
    </source>
</evidence>
<dbReference type="FunFam" id="3.30.1180.20:FF:000001">
    <property type="entry name" value="Dihydroxyacetone kinase 1"/>
    <property type="match status" value="1"/>
</dbReference>
<evidence type="ECO:0000256" key="15">
    <source>
        <dbReference type="ARBA" id="ARBA00048526"/>
    </source>
</evidence>
<keyword evidence="20" id="KW-1185">Reference proteome</keyword>
<keyword evidence="6" id="KW-0808">Transferase</keyword>
<dbReference type="Gene3D" id="1.25.40.340">
    <property type="match status" value="1"/>
</dbReference>
<evidence type="ECO:0000313" key="19">
    <source>
        <dbReference type="EMBL" id="CAF0712597.1"/>
    </source>
</evidence>